<keyword evidence="7" id="KW-0349">Heme</keyword>
<proteinExistence type="inferred from homology"/>
<keyword evidence="8" id="KW-0812">Transmembrane</keyword>
<gene>
    <name evidence="9" type="ORF">PAC_04074</name>
</gene>
<evidence type="ECO:0000313" key="9">
    <source>
        <dbReference type="EMBL" id="CZR54191.1"/>
    </source>
</evidence>
<dbReference type="Gene3D" id="1.10.630.10">
    <property type="entry name" value="Cytochrome P450"/>
    <property type="match status" value="1"/>
</dbReference>
<keyword evidence="5 7" id="KW-0408">Iron</keyword>
<keyword evidence="10" id="KW-1185">Reference proteome</keyword>
<evidence type="ECO:0000256" key="6">
    <source>
        <dbReference type="ARBA" id="ARBA00023033"/>
    </source>
</evidence>
<dbReference type="AlphaFoldDB" id="A0A1L7WN42"/>
<evidence type="ECO:0000256" key="1">
    <source>
        <dbReference type="ARBA" id="ARBA00001971"/>
    </source>
</evidence>
<dbReference type="CDD" id="cd11062">
    <property type="entry name" value="CYP58-like"/>
    <property type="match status" value="1"/>
</dbReference>
<sequence>MASFFVNGSSAPNLISSVLGLAVAITGYTVVLTVYRLYFSPISHIPGPKLAAATWWYDFYYQVVKGGQFFREIKRLHEQYDEGPIVRITPLEVHIDDPEFYDTIYSNSERRDKTPWHKNAFTSDKSAFATSNHELHRTRRSTLNPYFSKSQIRKFAPWIQERADVLCRRFTEEYKGAENALALNEAFACLTNDAVMEYSFAENYNLVENPEFIAPLNRTLELYLRAIHIANNFPIVVQLQINVLPKWVVTWLDPASDVILSWQSDIERKIDSVLSGKNQRNQDVNHATIFHEILQSKRPDQEKSKQRLFDEAQTIVSAGVETTAWTMSVAMCYLLSNPDTMNKLKKELNDAWKDPSTPLDLATLESLPYLTAVIQEGRLPRISPDKDITYTTPSGDKSYLLPRGTPMSMTSLIMHHNETAFPFSNTFAPERWLAEPPEHLRAPILANQKSNQKETPLSRYLVSFTKGSRNCLGMQLAYAELYITLANVVRKNEFVLFETDVEDVKPEREFLLARPKESSMGVRVKVV</sequence>
<keyword evidence="8" id="KW-0472">Membrane</keyword>
<protein>
    <submittedName>
        <fullName evidence="9">Related to trichodiene oxygenase cytochrome P450</fullName>
    </submittedName>
</protein>
<dbReference type="STRING" id="576137.A0A1L7WN42"/>
<dbReference type="Proteomes" id="UP000184330">
    <property type="component" value="Unassembled WGS sequence"/>
</dbReference>
<dbReference type="EMBL" id="FJOG01000004">
    <property type="protein sequence ID" value="CZR54191.1"/>
    <property type="molecule type" value="Genomic_DNA"/>
</dbReference>
<evidence type="ECO:0000313" key="10">
    <source>
        <dbReference type="Proteomes" id="UP000184330"/>
    </source>
</evidence>
<comment type="cofactor">
    <cofactor evidence="1 7">
        <name>heme</name>
        <dbReference type="ChEBI" id="CHEBI:30413"/>
    </cofactor>
</comment>
<organism evidence="9 10">
    <name type="scientific">Phialocephala subalpina</name>
    <dbReference type="NCBI Taxonomy" id="576137"/>
    <lineage>
        <taxon>Eukaryota</taxon>
        <taxon>Fungi</taxon>
        <taxon>Dikarya</taxon>
        <taxon>Ascomycota</taxon>
        <taxon>Pezizomycotina</taxon>
        <taxon>Leotiomycetes</taxon>
        <taxon>Helotiales</taxon>
        <taxon>Mollisiaceae</taxon>
        <taxon>Phialocephala</taxon>
        <taxon>Phialocephala fortinii species complex</taxon>
    </lineage>
</organism>
<keyword evidence="4" id="KW-0560">Oxidoreductase</keyword>
<dbReference type="GO" id="GO:0004497">
    <property type="term" value="F:monooxygenase activity"/>
    <property type="evidence" value="ECO:0007669"/>
    <property type="project" value="UniProtKB-KW"/>
</dbReference>
<accession>A0A1L7WN42</accession>
<dbReference type="PRINTS" id="PR00385">
    <property type="entry name" value="P450"/>
</dbReference>
<dbReference type="GO" id="GO:0020037">
    <property type="term" value="F:heme binding"/>
    <property type="evidence" value="ECO:0007669"/>
    <property type="project" value="InterPro"/>
</dbReference>
<keyword evidence="3 7" id="KW-0479">Metal-binding</keyword>
<dbReference type="PANTHER" id="PTHR24305:SF157">
    <property type="entry name" value="N-ACETYLTRYPTOPHAN 6-HYDROXYLASE IVOC-RELATED"/>
    <property type="match status" value="1"/>
</dbReference>
<evidence type="ECO:0000256" key="7">
    <source>
        <dbReference type="PIRSR" id="PIRSR602401-1"/>
    </source>
</evidence>
<reference evidence="9 10" key="1">
    <citation type="submission" date="2016-03" db="EMBL/GenBank/DDBJ databases">
        <authorList>
            <person name="Ploux O."/>
        </authorList>
    </citation>
    <scope>NUCLEOTIDE SEQUENCE [LARGE SCALE GENOMIC DNA]</scope>
    <source>
        <strain evidence="9 10">UAMH 11012</strain>
    </source>
</reference>
<dbReference type="GO" id="GO:0016705">
    <property type="term" value="F:oxidoreductase activity, acting on paired donors, with incorporation or reduction of molecular oxygen"/>
    <property type="evidence" value="ECO:0007669"/>
    <property type="project" value="InterPro"/>
</dbReference>
<feature type="transmembrane region" description="Helical" evidence="8">
    <location>
        <begin position="14"/>
        <end position="39"/>
    </location>
</feature>
<dbReference type="InterPro" id="IPR001128">
    <property type="entry name" value="Cyt_P450"/>
</dbReference>
<dbReference type="PRINTS" id="PR00463">
    <property type="entry name" value="EP450I"/>
</dbReference>
<dbReference type="OrthoDB" id="3945418at2759"/>
<keyword evidence="6" id="KW-0503">Monooxygenase</keyword>
<evidence type="ECO:0000256" key="3">
    <source>
        <dbReference type="ARBA" id="ARBA00022723"/>
    </source>
</evidence>
<name>A0A1L7WN42_9HELO</name>
<feature type="binding site" description="axial binding residue" evidence="7">
    <location>
        <position position="471"/>
    </location>
    <ligand>
        <name>heme</name>
        <dbReference type="ChEBI" id="CHEBI:30413"/>
    </ligand>
    <ligandPart>
        <name>Fe</name>
        <dbReference type="ChEBI" id="CHEBI:18248"/>
    </ligandPart>
</feature>
<dbReference type="InterPro" id="IPR036396">
    <property type="entry name" value="Cyt_P450_sf"/>
</dbReference>
<dbReference type="SUPFAM" id="SSF48264">
    <property type="entry name" value="Cytochrome P450"/>
    <property type="match status" value="1"/>
</dbReference>
<dbReference type="PANTHER" id="PTHR24305">
    <property type="entry name" value="CYTOCHROME P450"/>
    <property type="match status" value="1"/>
</dbReference>
<evidence type="ECO:0000256" key="4">
    <source>
        <dbReference type="ARBA" id="ARBA00023002"/>
    </source>
</evidence>
<dbReference type="InterPro" id="IPR002401">
    <property type="entry name" value="Cyt_P450_E_grp-I"/>
</dbReference>
<dbReference type="Pfam" id="PF00067">
    <property type="entry name" value="p450"/>
    <property type="match status" value="1"/>
</dbReference>
<dbReference type="GO" id="GO:0005506">
    <property type="term" value="F:iron ion binding"/>
    <property type="evidence" value="ECO:0007669"/>
    <property type="project" value="InterPro"/>
</dbReference>
<keyword evidence="8" id="KW-1133">Transmembrane helix</keyword>
<evidence type="ECO:0000256" key="5">
    <source>
        <dbReference type="ARBA" id="ARBA00023004"/>
    </source>
</evidence>
<dbReference type="InterPro" id="IPR050121">
    <property type="entry name" value="Cytochrome_P450_monoxygenase"/>
</dbReference>
<comment type="similarity">
    <text evidence="2">Belongs to the cytochrome P450 family.</text>
</comment>
<evidence type="ECO:0000256" key="2">
    <source>
        <dbReference type="ARBA" id="ARBA00010617"/>
    </source>
</evidence>
<evidence type="ECO:0000256" key="8">
    <source>
        <dbReference type="SAM" id="Phobius"/>
    </source>
</evidence>